<dbReference type="GO" id="GO:0004190">
    <property type="term" value="F:aspartic-type endopeptidase activity"/>
    <property type="evidence" value="ECO:0007669"/>
    <property type="project" value="InterPro"/>
</dbReference>
<dbReference type="Proteomes" id="UP000828390">
    <property type="component" value="Unassembled WGS sequence"/>
</dbReference>
<reference evidence="1" key="1">
    <citation type="journal article" date="2019" name="bioRxiv">
        <title>The Genome of the Zebra Mussel, Dreissena polymorpha: A Resource for Invasive Species Research.</title>
        <authorList>
            <person name="McCartney M.A."/>
            <person name="Auch B."/>
            <person name="Kono T."/>
            <person name="Mallez S."/>
            <person name="Zhang Y."/>
            <person name="Obille A."/>
            <person name="Becker A."/>
            <person name="Abrahante J.E."/>
            <person name="Garbe J."/>
            <person name="Badalamenti J.P."/>
            <person name="Herman A."/>
            <person name="Mangelson H."/>
            <person name="Liachko I."/>
            <person name="Sullivan S."/>
            <person name="Sone E.D."/>
            <person name="Koren S."/>
            <person name="Silverstein K.A.T."/>
            <person name="Beckman K.B."/>
            <person name="Gohl D.M."/>
        </authorList>
    </citation>
    <scope>NUCLEOTIDE SEQUENCE</scope>
    <source>
        <strain evidence="1">Duluth1</strain>
        <tissue evidence="1">Whole animal</tissue>
    </source>
</reference>
<sequence length="82" mass="9275">MFVKPKHRLGKVRIVKCEESPPDSEDSYVFTVTRRNKASGAIYVNIGGIERSVIVDSGASCNVIDREPWENLNKQKGNVRHF</sequence>
<accession>A0A9D4MJL4</accession>
<name>A0A9D4MJL4_DREPO</name>
<dbReference type="AlphaFoldDB" id="A0A9D4MJL4"/>
<dbReference type="InterPro" id="IPR001969">
    <property type="entry name" value="Aspartic_peptidase_AS"/>
</dbReference>
<dbReference type="PROSITE" id="PS00141">
    <property type="entry name" value="ASP_PROTEASE"/>
    <property type="match status" value="1"/>
</dbReference>
<proteinExistence type="predicted"/>
<evidence type="ECO:0000313" key="2">
    <source>
        <dbReference type="Proteomes" id="UP000828390"/>
    </source>
</evidence>
<comment type="caution">
    <text evidence="1">The sequence shown here is derived from an EMBL/GenBank/DDBJ whole genome shotgun (WGS) entry which is preliminary data.</text>
</comment>
<dbReference type="InterPro" id="IPR021109">
    <property type="entry name" value="Peptidase_aspartic_dom_sf"/>
</dbReference>
<organism evidence="1 2">
    <name type="scientific">Dreissena polymorpha</name>
    <name type="common">Zebra mussel</name>
    <name type="synonym">Mytilus polymorpha</name>
    <dbReference type="NCBI Taxonomy" id="45954"/>
    <lineage>
        <taxon>Eukaryota</taxon>
        <taxon>Metazoa</taxon>
        <taxon>Spiralia</taxon>
        <taxon>Lophotrochozoa</taxon>
        <taxon>Mollusca</taxon>
        <taxon>Bivalvia</taxon>
        <taxon>Autobranchia</taxon>
        <taxon>Heteroconchia</taxon>
        <taxon>Euheterodonta</taxon>
        <taxon>Imparidentia</taxon>
        <taxon>Neoheterodontei</taxon>
        <taxon>Myida</taxon>
        <taxon>Dreissenoidea</taxon>
        <taxon>Dreissenidae</taxon>
        <taxon>Dreissena</taxon>
    </lineage>
</organism>
<keyword evidence="2" id="KW-1185">Reference proteome</keyword>
<dbReference type="SUPFAM" id="SSF50630">
    <property type="entry name" value="Acid proteases"/>
    <property type="match status" value="1"/>
</dbReference>
<evidence type="ECO:0000313" key="1">
    <source>
        <dbReference type="EMBL" id="KAH3876894.1"/>
    </source>
</evidence>
<dbReference type="GO" id="GO:0006508">
    <property type="term" value="P:proteolysis"/>
    <property type="evidence" value="ECO:0007669"/>
    <property type="project" value="InterPro"/>
</dbReference>
<gene>
    <name evidence="1" type="ORF">DPMN_000745</name>
</gene>
<protein>
    <submittedName>
        <fullName evidence="1">Uncharacterized protein</fullName>
    </submittedName>
</protein>
<reference evidence="1" key="2">
    <citation type="submission" date="2020-11" db="EMBL/GenBank/DDBJ databases">
        <authorList>
            <person name="McCartney M.A."/>
            <person name="Auch B."/>
            <person name="Kono T."/>
            <person name="Mallez S."/>
            <person name="Becker A."/>
            <person name="Gohl D.M."/>
            <person name="Silverstein K.A.T."/>
            <person name="Koren S."/>
            <person name="Bechman K.B."/>
            <person name="Herman A."/>
            <person name="Abrahante J.E."/>
            <person name="Garbe J."/>
        </authorList>
    </citation>
    <scope>NUCLEOTIDE SEQUENCE</scope>
    <source>
        <strain evidence="1">Duluth1</strain>
        <tissue evidence="1">Whole animal</tissue>
    </source>
</reference>
<dbReference type="EMBL" id="JAIWYP010000001">
    <property type="protein sequence ID" value="KAH3876894.1"/>
    <property type="molecule type" value="Genomic_DNA"/>
</dbReference>